<evidence type="ECO:0000256" key="2">
    <source>
        <dbReference type="SAM" id="Phobius"/>
    </source>
</evidence>
<dbReference type="AlphaFoldDB" id="A0AAD3MZW8"/>
<dbReference type="PANTHER" id="PTHR10906">
    <property type="entry name" value="SECY/SEC61-ALPHA FAMILY MEMBER"/>
    <property type="match status" value="1"/>
</dbReference>
<dbReference type="Proteomes" id="UP001279410">
    <property type="component" value="Unassembled WGS sequence"/>
</dbReference>
<sequence length="87" mass="9412">VAKQLKEQQMVMRGHRETSMVHELNRYIPTAAAFGGLCIGGLSVMADFLGAIGSGTGILLAVTIIYQYFEIFVKEQSEVGSMGALLF</sequence>
<keyword evidence="2" id="KW-0812">Transmembrane</keyword>
<dbReference type="InterPro" id="IPR002208">
    <property type="entry name" value="SecY/SEC61-alpha"/>
</dbReference>
<protein>
    <submittedName>
        <fullName evidence="3">Protein transport protein Sec61 subunit alpha-like 1</fullName>
    </submittedName>
</protein>
<evidence type="ECO:0000313" key="3">
    <source>
        <dbReference type="EMBL" id="GLD62239.1"/>
    </source>
</evidence>
<dbReference type="InterPro" id="IPR023201">
    <property type="entry name" value="SecY_dom_sf"/>
</dbReference>
<dbReference type="SUPFAM" id="SSF103491">
    <property type="entry name" value="Preprotein translocase SecY subunit"/>
    <property type="match status" value="1"/>
</dbReference>
<comment type="caution">
    <text evidence="3">The sequence shown here is derived from an EMBL/GenBank/DDBJ whole genome shotgun (WGS) entry which is preliminary data.</text>
</comment>
<comment type="similarity">
    <text evidence="1">Belongs to the SecY/SEC61-alpha family.</text>
</comment>
<evidence type="ECO:0000256" key="1">
    <source>
        <dbReference type="RuleBase" id="RU004349"/>
    </source>
</evidence>
<name>A0AAD3MZW8_LATJO</name>
<dbReference type="Gene3D" id="1.10.3370.10">
    <property type="entry name" value="SecY subunit domain"/>
    <property type="match status" value="1"/>
</dbReference>
<feature type="transmembrane region" description="Helical" evidence="2">
    <location>
        <begin position="48"/>
        <end position="69"/>
    </location>
</feature>
<feature type="transmembrane region" description="Helical" evidence="2">
    <location>
        <begin position="24"/>
        <end position="42"/>
    </location>
</feature>
<dbReference type="GO" id="GO:0016020">
    <property type="term" value="C:membrane"/>
    <property type="evidence" value="ECO:0007669"/>
    <property type="project" value="InterPro"/>
</dbReference>
<dbReference type="GO" id="GO:0015031">
    <property type="term" value="P:protein transport"/>
    <property type="evidence" value="ECO:0007669"/>
    <property type="project" value="InterPro"/>
</dbReference>
<keyword evidence="4" id="KW-1185">Reference proteome</keyword>
<proteinExistence type="inferred from homology"/>
<gene>
    <name evidence="3" type="ORF">AKAME5_001398400</name>
</gene>
<organism evidence="3 4">
    <name type="scientific">Lates japonicus</name>
    <name type="common">Japanese lates</name>
    <dbReference type="NCBI Taxonomy" id="270547"/>
    <lineage>
        <taxon>Eukaryota</taxon>
        <taxon>Metazoa</taxon>
        <taxon>Chordata</taxon>
        <taxon>Craniata</taxon>
        <taxon>Vertebrata</taxon>
        <taxon>Euteleostomi</taxon>
        <taxon>Actinopterygii</taxon>
        <taxon>Neopterygii</taxon>
        <taxon>Teleostei</taxon>
        <taxon>Neoteleostei</taxon>
        <taxon>Acanthomorphata</taxon>
        <taxon>Carangaria</taxon>
        <taxon>Carangaria incertae sedis</taxon>
        <taxon>Centropomidae</taxon>
        <taxon>Lates</taxon>
    </lineage>
</organism>
<keyword evidence="2" id="KW-0472">Membrane</keyword>
<keyword evidence="2" id="KW-1133">Transmembrane helix</keyword>
<feature type="non-terminal residue" evidence="3">
    <location>
        <position position="87"/>
    </location>
</feature>
<reference evidence="3" key="1">
    <citation type="submission" date="2022-08" db="EMBL/GenBank/DDBJ databases">
        <title>Genome sequencing of akame (Lates japonicus).</title>
        <authorList>
            <person name="Hashiguchi Y."/>
            <person name="Takahashi H."/>
        </authorList>
    </citation>
    <scope>NUCLEOTIDE SEQUENCE</scope>
    <source>
        <strain evidence="3">Kochi</strain>
    </source>
</reference>
<dbReference type="EMBL" id="BRZM01000050">
    <property type="protein sequence ID" value="GLD62239.1"/>
    <property type="molecule type" value="Genomic_DNA"/>
</dbReference>
<dbReference type="Pfam" id="PF00344">
    <property type="entry name" value="SecY"/>
    <property type="match status" value="1"/>
</dbReference>
<accession>A0AAD3MZW8</accession>
<evidence type="ECO:0000313" key="4">
    <source>
        <dbReference type="Proteomes" id="UP001279410"/>
    </source>
</evidence>